<feature type="transmembrane region" description="Helical" evidence="8">
    <location>
        <begin position="334"/>
        <end position="360"/>
    </location>
</feature>
<organism evidence="10 11">
    <name type="scientific">Agaricicola taiwanensis</name>
    <dbReference type="NCBI Taxonomy" id="591372"/>
    <lineage>
        <taxon>Bacteria</taxon>
        <taxon>Pseudomonadati</taxon>
        <taxon>Pseudomonadota</taxon>
        <taxon>Alphaproteobacteria</taxon>
        <taxon>Rhodobacterales</taxon>
        <taxon>Paracoccaceae</taxon>
        <taxon>Agaricicola</taxon>
    </lineage>
</organism>
<evidence type="ECO:0000256" key="5">
    <source>
        <dbReference type="ARBA" id="ARBA00022692"/>
    </source>
</evidence>
<evidence type="ECO:0000256" key="8">
    <source>
        <dbReference type="RuleBase" id="RU363032"/>
    </source>
</evidence>
<dbReference type="RefSeq" id="WP_188408413.1">
    <property type="nucleotide sequence ID" value="NZ_BMCP01000001.1"/>
</dbReference>
<dbReference type="Gene3D" id="1.10.3720.10">
    <property type="entry name" value="MetI-like"/>
    <property type="match status" value="1"/>
</dbReference>
<keyword evidence="6 8" id="KW-1133">Transmembrane helix</keyword>
<feature type="transmembrane region" description="Helical" evidence="8">
    <location>
        <begin position="9"/>
        <end position="30"/>
    </location>
</feature>
<reference evidence="10" key="1">
    <citation type="journal article" date="2014" name="Int. J. Syst. Evol. Microbiol.">
        <title>Complete genome sequence of Corynebacterium casei LMG S-19264T (=DSM 44701T), isolated from a smear-ripened cheese.</title>
        <authorList>
            <consortium name="US DOE Joint Genome Institute (JGI-PGF)"/>
            <person name="Walter F."/>
            <person name="Albersmeier A."/>
            <person name="Kalinowski J."/>
            <person name="Ruckert C."/>
        </authorList>
    </citation>
    <scope>NUCLEOTIDE SEQUENCE</scope>
    <source>
        <strain evidence="10">CCM 7684</strain>
    </source>
</reference>
<feature type="transmembrane region" description="Helical" evidence="8">
    <location>
        <begin position="140"/>
        <end position="161"/>
    </location>
</feature>
<dbReference type="FunFam" id="1.10.3720.10:FF:000014">
    <property type="entry name" value="Microcin C ABC transporter permease YejB"/>
    <property type="match status" value="1"/>
</dbReference>
<dbReference type="PANTHER" id="PTHR30465">
    <property type="entry name" value="INNER MEMBRANE ABC TRANSPORTER"/>
    <property type="match status" value="1"/>
</dbReference>
<keyword evidence="2 8" id="KW-0813">Transport</keyword>
<dbReference type="GO" id="GO:0055085">
    <property type="term" value="P:transmembrane transport"/>
    <property type="evidence" value="ECO:0007669"/>
    <property type="project" value="InterPro"/>
</dbReference>
<comment type="similarity">
    <text evidence="8">Belongs to the binding-protein-dependent transport system permease family.</text>
</comment>
<evidence type="ECO:0000256" key="2">
    <source>
        <dbReference type="ARBA" id="ARBA00022448"/>
    </source>
</evidence>
<keyword evidence="7 8" id="KW-0472">Membrane</keyword>
<keyword evidence="11" id="KW-1185">Reference proteome</keyword>
<feature type="transmembrane region" description="Helical" evidence="8">
    <location>
        <begin position="287"/>
        <end position="314"/>
    </location>
</feature>
<dbReference type="CDD" id="cd06261">
    <property type="entry name" value="TM_PBP2"/>
    <property type="match status" value="1"/>
</dbReference>
<dbReference type="Pfam" id="PF00528">
    <property type="entry name" value="BPD_transp_1"/>
    <property type="match status" value="1"/>
</dbReference>
<evidence type="ECO:0000259" key="9">
    <source>
        <dbReference type="PROSITE" id="PS50928"/>
    </source>
</evidence>
<dbReference type="Proteomes" id="UP000602745">
    <property type="component" value="Unassembled WGS sequence"/>
</dbReference>
<evidence type="ECO:0000256" key="1">
    <source>
        <dbReference type="ARBA" id="ARBA00004429"/>
    </source>
</evidence>
<dbReference type="GO" id="GO:0005886">
    <property type="term" value="C:plasma membrane"/>
    <property type="evidence" value="ECO:0007669"/>
    <property type="project" value="UniProtKB-SubCell"/>
</dbReference>
<evidence type="ECO:0000256" key="7">
    <source>
        <dbReference type="ARBA" id="ARBA00023136"/>
    </source>
</evidence>
<dbReference type="GO" id="GO:0042884">
    <property type="term" value="P:microcin transport"/>
    <property type="evidence" value="ECO:0007669"/>
    <property type="project" value="TreeGrafter"/>
</dbReference>
<accession>A0A8J2VMW5</accession>
<feature type="transmembrane region" description="Helical" evidence="8">
    <location>
        <begin position="229"/>
        <end position="252"/>
    </location>
</feature>
<keyword evidence="5 8" id="KW-0812">Transmembrane</keyword>
<proteinExistence type="inferred from homology"/>
<reference evidence="10" key="2">
    <citation type="submission" date="2020-09" db="EMBL/GenBank/DDBJ databases">
        <authorList>
            <person name="Sun Q."/>
            <person name="Sedlacek I."/>
        </authorList>
    </citation>
    <scope>NUCLEOTIDE SEQUENCE</scope>
    <source>
        <strain evidence="10">CCM 7684</strain>
    </source>
</reference>
<dbReference type="PROSITE" id="PS50928">
    <property type="entry name" value="ABC_TM1"/>
    <property type="match status" value="1"/>
</dbReference>
<evidence type="ECO:0000313" key="11">
    <source>
        <dbReference type="Proteomes" id="UP000602745"/>
    </source>
</evidence>
<keyword evidence="3" id="KW-1003">Cell membrane</keyword>
<dbReference type="PANTHER" id="PTHR30465:SF66">
    <property type="entry name" value="INNER MEMBRANE ABC TRANSPORTER PERMEASE PROTEIN YEJB"/>
    <property type="match status" value="1"/>
</dbReference>
<evidence type="ECO:0000256" key="6">
    <source>
        <dbReference type="ARBA" id="ARBA00022989"/>
    </source>
</evidence>
<dbReference type="InterPro" id="IPR000515">
    <property type="entry name" value="MetI-like"/>
</dbReference>
<comment type="subcellular location">
    <subcellularLocation>
        <location evidence="1">Cell inner membrane</location>
        <topology evidence="1">Multi-pass membrane protein</topology>
    </subcellularLocation>
    <subcellularLocation>
        <location evidence="8">Cell membrane</location>
        <topology evidence="8">Multi-pass membrane protein</topology>
    </subcellularLocation>
</comment>
<dbReference type="InterPro" id="IPR035906">
    <property type="entry name" value="MetI-like_sf"/>
</dbReference>
<feature type="domain" description="ABC transmembrane type-1" evidence="9">
    <location>
        <begin position="138"/>
        <end position="353"/>
    </location>
</feature>
<feature type="transmembrane region" description="Helical" evidence="8">
    <location>
        <begin position="173"/>
        <end position="199"/>
    </location>
</feature>
<keyword evidence="4" id="KW-0997">Cell inner membrane</keyword>
<comment type="caution">
    <text evidence="10">The sequence shown here is derived from an EMBL/GenBank/DDBJ whole genome shotgun (WGS) entry which is preliminary data.</text>
</comment>
<dbReference type="NCBIfam" id="NF011712">
    <property type="entry name" value="PRK15133.1"/>
    <property type="match status" value="1"/>
</dbReference>
<protein>
    <submittedName>
        <fullName evidence="10">Microcin C ABC transporter permease YejB</fullName>
    </submittedName>
</protein>
<evidence type="ECO:0000256" key="3">
    <source>
        <dbReference type="ARBA" id="ARBA00022475"/>
    </source>
</evidence>
<name>A0A8J2VMW5_9RHOB</name>
<dbReference type="SUPFAM" id="SSF161098">
    <property type="entry name" value="MetI-like"/>
    <property type="match status" value="1"/>
</dbReference>
<evidence type="ECO:0000256" key="4">
    <source>
        <dbReference type="ARBA" id="ARBA00022519"/>
    </source>
</evidence>
<sequence length="371" mass="40828">MLAYIARRLLLMIPTILGILLISFVIVQFAPGGPVERVLAQISGTNVDATARFSGGGGDMAGARPAPGASGGQQGPQGTYRGAQGLDPAFVAQLEKQFGFDRPAHERFFKMVWDYIRFDFGRSYFRDISVVDLIAEKLPVSISLGLWMTLISYAISIPLGISKAMRDGSRFDAWTSGVVIVGYAIPSFLFAILLVVLFAGGSFLQIFPLRGLTSDNWNNLSLAGKIIDYFWHLALPLTAMVVGGFATTTLLTKNSFLEEIRKQYVQTARMKGLTERRVLYRHVFRNAMLIVVAGFPAAFISAFFTGVLLIETIFSLDGLGLLSFESVVNRDYPVVFATLYIFGLVGLIVGLISDLTYTWIDPRIDFESREV</sequence>
<dbReference type="AlphaFoldDB" id="A0A8J2VMW5"/>
<dbReference type="EMBL" id="BMCP01000001">
    <property type="protein sequence ID" value="GGE33300.1"/>
    <property type="molecule type" value="Genomic_DNA"/>
</dbReference>
<gene>
    <name evidence="10" type="ORF">GCM10007276_08210</name>
</gene>
<evidence type="ECO:0000313" key="10">
    <source>
        <dbReference type="EMBL" id="GGE33300.1"/>
    </source>
</evidence>